<protein>
    <submittedName>
        <fullName evidence="3">Aldehyde dehydrogenase family protein</fullName>
    </submittedName>
</protein>
<sequence>MEFVDKDLISIQEARILAESARDAQCLLREYDQKTIDRMLEQLLGEVKQQLPELVAYEVTETKRGNEKDKLQLWQSFLGQLSEALEEQTIGSLETEGSLKHIGVPLGVIAVILPAENILLNALFATVSALKSGNSVILIPTGKTEAIASKLFDIFQPVKAGFPQSSVCLMENTALEGIEAMMKHESVALVINIGSPAYFNLKTAAKPMIYGSSGSTPVFIERTADIQQAAEEIISSRAFDNGLLPSAEQFVIAESVIASEVKTQMIQAGAHFMSGEEERKLLSKLYLGSEINPAFVGREAKVLADLAGFTVAEQTRVLVSEQPYIFDENPFATALQCPILTFYLESDWIHACDKCIQLLKEKQNGHTLAIHSKDQAIIREFALKKPVGRMLVNTGASLAGIGLDSTLPVSLILGGLTTGRGFKADSITARDLRYVREIGYKKGETFNGEKVKNDPILDEQALLEKFLKKIMEQ</sequence>
<dbReference type="InterPro" id="IPR016162">
    <property type="entry name" value="Ald_DH_N"/>
</dbReference>
<dbReference type="PANTHER" id="PTHR11699">
    <property type="entry name" value="ALDEHYDE DEHYDROGENASE-RELATED"/>
    <property type="match status" value="1"/>
</dbReference>
<dbReference type="InterPro" id="IPR015590">
    <property type="entry name" value="Aldehyde_DH_dom"/>
</dbReference>
<dbReference type="InterPro" id="IPR016163">
    <property type="entry name" value="Ald_DH_C"/>
</dbReference>
<dbReference type="EMBL" id="JARPXM010000001">
    <property type="protein sequence ID" value="MDT2536532.1"/>
    <property type="molecule type" value="Genomic_DNA"/>
</dbReference>
<dbReference type="SUPFAM" id="SSF53720">
    <property type="entry name" value="ALDH-like"/>
    <property type="match status" value="1"/>
</dbReference>
<evidence type="ECO:0000313" key="4">
    <source>
        <dbReference type="Proteomes" id="UP001249240"/>
    </source>
</evidence>
<comment type="caution">
    <text evidence="3">The sequence shown here is derived from an EMBL/GenBank/DDBJ whole genome shotgun (WGS) entry which is preliminary data.</text>
</comment>
<evidence type="ECO:0000256" key="1">
    <source>
        <dbReference type="ARBA" id="ARBA00023002"/>
    </source>
</evidence>
<dbReference type="Pfam" id="PF00171">
    <property type="entry name" value="Aldedh"/>
    <property type="match status" value="1"/>
</dbReference>
<reference evidence="3" key="1">
    <citation type="submission" date="2023-03" db="EMBL/GenBank/DDBJ databases">
        <authorList>
            <person name="Shen W."/>
            <person name="Cai J."/>
        </authorList>
    </citation>
    <scope>NUCLEOTIDE SEQUENCE</scope>
    <source>
        <strain evidence="3">B646-2</strain>
    </source>
</reference>
<accession>A0AAW8SWA0</accession>
<proteinExistence type="predicted"/>
<dbReference type="Gene3D" id="3.40.605.10">
    <property type="entry name" value="Aldehyde Dehydrogenase, Chain A, domain 1"/>
    <property type="match status" value="1"/>
</dbReference>
<dbReference type="InterPro" id="IPR016161">
    <property type="entry name" value="Ald_DH/histidinol_DH"/>
</dbReference>
<dbReference type="AlphaFoldDB" id="A0AAW8SWA0"/>
<evidence type="ECO:0000259" key="2">
    <source>
        <dbReference type="Pfam" id="PF00171"/>
    </source>
</evidence>
<dbReference type="GO" id="GO:0016620">
    <property type="term" value="F:oxidoreductase activity, acting on the aldehyde or oxo group of donors, NAD or NADP as acceptor"/>
    <property type="evidence" value="ECO:0007669"/>
    <property type="project" value="InterPro"/>
</dbReference>
<evidence type="ECO:0000313" key="3">
    <source>
        <dbReference type="EMBL" id="MDT2536532.1"/>
    </source>
</evidence>
<gene>
    <name evidence="3" type="ORF">P7D78_00205</name>
</gene>
<dbReference type="Gene3D" id="3.40.309.10">
    <property type="entry name" value="Aldehyde Dehydrogenase, Chain A, domain 2"/>
    <property type="match status" value="1"/>
</dbReference>
<feature type="domain" description="Aldehyde dehydrogenase" evidence="2">
    <location>
        <begin position="15"/>
        <end position="276"/>
    </location>
</feature>
<dbReference type="Proteomes" id="UP001249240">
    <property type="component" value="Unassembled WGS sequence"/>
</dbReference>
<organism evidence="3 4">
    <name type="scientific">Enterococcus raffinosus</name>
    <dbReference type="NCBI Taxonomy" id="71452"/>
    <lineage>
        <taxon>Bacteria</taxon>
        <taxon>Bacillati</taxon>
        <taxon>Bacillota</taxon>
        <taxon>Bacilli</taxon>
        <taxon>Lactobacillales</taxon>
        <taxon>Enterococcaceae</taxon>
        <taxon>Enterococcus</taxon>
    </lineage>
</organism>
<dbReference type="RefSeq" id="WP_028020143.1">
    <property type="nucleotide sequence ID" value="NZ_BAAAXM010000059.1"/>
</dbReference>
<name>A0AAW8SWA0_9ENTE</name>
<keyword evidence="1" id="KW-0560">Oxidoreductase</keyword>